<keyword evidence="2" id="KW-1185">Reference proteome</keyword>
<sequence length="75" mass="8902">MEKFCQMSRKPIRGKQYYTICMSQRARWYLSNDHVLLFLHESVFPEHTTEFYQYTLNVLIEALCVYSSKGISEAA</sequence>
<evidence type="ECO:0000313" key="2">
    <source>
        <dbReference type="Proteomes" id="UP001497535"/>
    </source>
</evidence>
<organism evidence="1 2">
    <name type="scientific">Meloidogyne enterolobii</name>
    <name type="common">Root-knot nematode worm</name>
    <name type="synonym">Meloidogyne mayaguensis</name>
    <dbReference type="NCBI Taxonomy" id="390850"/>
    <lineage>
        <taxon>Eukaryota</taxon>
        <taxon>Metazoa</taxon>
        <taxon>Ecdysozoa</taxon>
        <taxon>Nematoda</taxon>
        <taxon>Chromadorea</taxon>
        <taxon>Rhabditida</taxon>
        <taxon>Tylenchina</taxon>
        <taxon>Tylenchomorpha</taxon>
        <taxon>Tylenchoidea</taxon>
        <taxon>Meloidogynidae</taxon>
        <taxon>Meloidogyninae</taxon>
        <taxon>Meloidogyne</taxon>
    </lineage>
</organism>
<protein>
    <submittedName>
        <fullName evidence="1">Uncharacterized protein</fullName>
    </submittedName>
</protein>
<proteinExistence type="predicted"/>
<evidence type="ECO:0000313" key="1">
    <source>
        <dbReference type="EMBL" id="CAK5120460.1"/>
    </source>
</evidence>
<dbReference type="EMBL" id="CAVMJV010000175">
    <property type="protein sequence ID" value="CAK5120460.1"/>
    <property type="molecule type" value="Genomic_DNA"/>
</dbReference>
<comment type="caution">
    <text evidence="1">The sequence shown here is derived from an EMBL/GenBank/DDBJ whole genome shotgun (WGS) entry which is preliminary data.</text>
</comment>
<name>A0ACB1B3V4_MELEN</name>
<reference evidence="1" key="1">
    <citation type="submission" date="2023-11" db="EMBL/GenBank/DDBJ databases">
        <authorList>
            <person name="Poullet M."/>
        </authorList>
    </citation>
    <scope>NUCLEOTIDE SEQUENCE</scope>
    <source>
        <strain evidence="1">E1834</strain>
    </source>
</reference>
<gene>
    <name evidence="1" type="ORF">MENTE1834_LOCUS46747</name>
</gene>
<accession>A0ACB1B3V4</accession>
<dbReference type="Proteomes" id="UP001497535">
    <property type="component" value="Unassembled WGS sequence"/>
</dbReference>